<dbReference type="InterPro" id="IPR000587">
    <property type="entry name" value="Creatinase_N"/>
</dbReference>
<dbReference type="Gene3D" id="3.90.230.10">
    <property type="entry name" value="Creatinase/methionine aminopeptidase superfamily"/>
    <property type="match status" value="1"/>
</dbReference>
<dbReference type="RefSeq" id="WP_109271015.1">
    <property type="nucleotide sequence ID" value="NZ_QFFF01000001.1"/>
</dbReference>
<evidence type="ECO:0000313" key="9">
    <source>
        <dbReference type="Proteomes" id="UP000245916"/>
    </source>
</evidence>
<dbReference type="EMBL" id="QFFF01000001">
    <property type="protein sequence ID" value="PWG02877.1"/>
    <property type="molecule type" value="Genomic_DNA"/>
</dbReference>
<dbReference type="SUPFAM" id="SSF53092">
    <property type="entry name" value="Creatinase/prolidase N-terminal domain"/>
    <property type="match status" value="1"/>
</dbReference>
<dbReference type="Proteomes" id="UP000245916">
    <property type="component" value="Unassembled WGS sequence"/>
</dbReference>
<dbReference type="GO" id="GO:0005737">
    <property type="term" value="C:cytoplasm"/>
    <property type="evidence" value="ECO:0007669"/>
    <property type="project" value="UniProtKB-ARBA"/>
</dbReference>
<evidence type="ECO:0000256" key="3">
    <source>
        <dbReference type="ARBA" id="ARBA00022801"/>
    </source>
</evidence>
<keyword evidence="8" id="KW-0645">Protease</keyword>
<keyword evidence="2" id="KW-0479">Metal-binding</keyword>
<dbReference type="InterPro" id="IPR036005">
    <property type="entry name" value="Creatinase/aminopeptidase-like"/>
</dbReference>
<dbReference type="Pfam" id="PF16188">
    <property type="entry name" value="Peptidase_M24_C"/>
    <property type="match status" value="1"/>
</dbReference>
<proteinExistence type="inferred from homology"/>
<keyword evidence="3" id="KW-0378">Hydrolase</keyword>
<dbReference type="PANTHER" id="PTHR43763:SF6">
    <property type="entry name" value="XAA-PRO AMINOPEPTIDASE 1"/>
    <property type="match status" value="1"/>
</dbReference>
<feature type="domain" description="Creatinase N-terminal" evidence="6">
    <location>
        <begin position="7"/>
        <end position="137"/>
    </location>
</feature>
<gene>
    <name evidence="8" type="ORF">DF286_08345</name>
</gene>
<dbReference type="Pfam" id="PF16189">
    <property type="entry name" value="Creatinase_N_2"/>
    <property type="match status" value="1"/>
</dbReference>
<name>A0A2U2J3G8_9SPHN</name>
<evidence type="ECO:0000259" key="5">
    <source>
        <dbReference type="Pfam" id="PF00557"/>
    </source>
</evidence>
<keyword evidence="4" id="KW-0464">Manganese</keyword>
<dbReference type="PANTHER" id="PTHR43763">
    <property type="entry name" value="XAA-PRO AMINOPEPTIDASE 1"/>
    <property type="match status" value="1"/>
</dbReference>
<dbReference type="GO" id="GO:0046872">
    <property type="term" value="F:metal ion binding"/>
    <property type="evidence" value="ECO:0007669"/>
    <property type="project" value="UniProtKB-KW"/>
</dbReference>
<dbReference type="InterPro" id="IPR000994">
    <property type="entry name" value="Pept_M24"/>
</dbReference>
<keyword evidence="8" id="KW-0031">Aminopeptidase</keyword>
<reference evidence="8 9" key="1">
    <citation type="submission" date="2018-05" db="EMBL/GenBank/DDBJ databases">
        <title>Genome of Sphingosinicella humi QZX222.</title>
        <authorList>
            <person name="Qiao Z."/>
            <person name="Wang G."/>
        </authorList>
    </citation>
    <scope>NUCLEOTIDE SEQUENCE [LARGE SCALE GENOMIC DNA]</scope>
    <source>
        <strain evidence="8 9">QZX222</strain>
    </source>
</reference>
<evidence type="ECO:0000256" key="2">
    <source>
        <dbReference type="ARBA" id="ARBA00022723"/>
    </source>
</evidence>
<dbReference type="Pfam" id="PF00557">
    <property type="entry name" value="Peptidase_M24"/>
    <property type="match status" value="1"/>
</dbReference>
<dbReference type="SUPFAM" id="SSF55920">
    <property type="entry name" value="Creatinase/aminopeptidase"/>
    <property type="match status" value="1"/>
</dbReference>
<dbReference type="AlphaFoldDB" id="A0A2U2J3G8"/>
<evidence type="ECO:0000259" key="6">
    <source>
        <dbReference type="Pfam" id="PF01321"/>
    </source>
</evidence>
<organism evidence="8 9">
    <name type="scientific">Allosphingosinicella humi</name>
    <dbReference type="NCBI Taxonomy" id="2068657"/>
    <lineage>
        <taxon>Bacteria</taxon>
        <taxon>Pseudomonadati</taxon>
        <taxon>Pseudomonadota</taxon>
        <taxon>Alphaproteobacteria</taxon>
        <taxon>Sphingomonadales</taxon>
        <taxon>Sphingomonadaceae</taxon>
        <taxon>Allosphingosinicella</taxon>
    </lineage>
</organism>
<evidence type="ECO:0000313" key="8">
    <source>
        <dbReference type="EMBL" id="PWG02877.1"/>
    </source>
</evidence>
<dbReference type="InterPro" id="IPR032416">
    <property type="entry name" value="Peptidase_M24_C"/>
</dbReference>
<dbReference type="Pfam" id="PF01321">
    <property type="entry name" value="Creatinase_N"/>
    <property type="match status" value="1"/>
</dbReference>
<dbReference type="FunFam" id="3.90.230.10:FF:000007">
    <property type="entry name" value="Xaa-Pro aminopeptidase P"/>
    <property type="match status" value="1"/>
</dbReference>
<feature type="domain" description="Peptidase M24" evidence="5">
    <location>
        <begin position="310"/>
        <end position="540"/>
    </location>
</feature>
<evidence type="ECO:0000259" key="7">
    <source>
        <dbReference type="Pfam" id="PF16188"/>
    </source>
</evidence>
<dbReference type="Gene3D" id="3.40.350.10">
    <property type="entry name" value="Creatinase/prolidase N-terminal domain"/>
    <property type="match status" value="2"/>
</dbReference>
<comment type="similarity">
    <text evidence="1">Belongs to the peptidase M24B family.</text>
</comment>
<feature type="domain" description="Peptidase M24 C-terminal" evidence="7">
    <location>
        <begin position="549"/>
        <end position="609"/>
    </location>
</feature>
<evidence type="ECO:0000256" key="4">
    <source>
        <dbReference type="ARBA" id="ARBA00023211"/>
    </source>
</evidence>
<dbReference type="InterPro" id="IPR029149">
    <property type="entry name" value="Creatin/AminoP/Spt16_N"/>
</dbReference>
<evidence type="ECO:0000256" key="1">
    <source>
        <dbReference type="ARBA" id="ARBA00008766"/>
    </source>
</evidence>
<dbReference type="InterPro" id="IPR050422">
    <property type="entry name" value="X-Pro_aminopeptidase_P"/>
</dbReference>
<dbReference type="InterPro" id="IPR033740">
    <property type="entry name" value="Pept_M24B"/>
</dbReference>
<sequence length="609" mass="66352">MSTYEARLAALREQLKADRLDGFVVPLTDEHMSEYVGSYAQRLAWLTGFQGSAGSAVVLPEEAAIFTDGRYTLQVRDQVDGKHWSYQSVPETSVADWLKDHAPDGGRIGYDPWLHTKEWVKKARAALADKGVELVAVGRNPIDQIWEGQPEPSKARLVVHSEELAGKSSAAKRQEMADWLKNQKADSAVLSALDSIAWTFNVRGQDVDHTPVALSFALVHDDGTADLFVASEKLGDDVRQHLGNGVRIHERGDFEPHLKSMKGKTVVADPERAVAAIFEALEEAGARILQKRDPAVLPKAVKNEAEIAGHRAAQARDGAAMVRFLHWLSVEAPKPVLSDAAGGAEGRGVDELTAAARLLDFRKAGGDLRDISFDTISGAGPNGAIVHYRVTEETNRPLEMNTLYLIDSGGQYPDGTTDITRTVAIGEPTAEMRDRFTRVLKGNIALDMARFPQGTRGTQLDALARQFLWAAGLDYAHGTGHGVGAYLAVHEGPQRISPAGSSQPGGDEPLRAGMILSNEPGYYKTGEYGIRIENLVLVTEIDIPGAERPMLGFETLTFAPIDRTLIDTALLTDVERGWIDDYHGQVLRIVGPLVEGETLAWLEKVCRPL</sequence>
<keyword evidence="9" id="KW-1185">Reference proteome</keyword>
<accession>A0A2U2J3G8</accession>
<comment type="caution">
    <text evidence="8">The sequence shown here is derived from an EMBL/GenBank/DDBJ whole genome shotgun (WGS) entry which is preliminary data.</text>
</comment>
<dbReference type="GO" id="GO:0070006">
    <property type="term" value="F:metalloaminopeptidase activity"/>
    <property type="evidence" value="ECO:0007669"/>
    <property type="project" value="InterPro"/>
</dbReference>
<protein>
    <submittedName>
        <fullName evidence="8">X-Pro aminopeptidase</fullName>
    </submittedName>
</protein>
<dbReference type="OrthoDB" id="9806388at2"/>
<dbReference type="CDD" id="cd01085">
    <property type="entry name" value="APP"/>
    <property type="match status" value="1"/>
</dbReference>